<feature type="signal peptide" evidence="2">
    <location>
        <begin position="1"/>
        <end position="21"/>
    </location>
</feature>
<dbReference type="Gene3D" id="3.40.190.10">
    <property type="entry name" value="Periplasmic binding protein-like II"/>
    <property type="match status" value="1"/>
</dbReference>
<proteinExistence type="inferred from homology"/>
<comment type="caution">
    <text evidence="3">The sequence shown here is derived from an EMBL/GenBank/DDBJ whole genome shotgun (WGS) entry which is preliminary data.</text>
</comment>
<reference evidence="4" key="1">
    <citation type="journal article" date="2019" name="Int. J. Syst. Evol. Microbiol.">
        <title>The Global Catalogue of Microorganisms (GCM) 10K type strain sequencing project: providing services to taxonomists for standard genome sequencing and annotation.</title>
        <authorList>
            <consortium name="The Broad Institute Genomics Platform"/>
            <consortium name="The Broad Institute Genome Sequencing Center for Infectious Disease"/>
            <person name="Wu L."/>
            <person name="Ma J."/>
        </authorList>
    </citation>
    <scope>NUCLEOTIDE SEQUENCE [LARGE SCALE GENOMIC DNA]</scope>
    <source>
        <strain evidence="4">CCUG 43117</strain>
    </source>
</reference>
<dbReference type="PIRSF" id="PIRSF017082">
    <property type="entry name" value="YflP"/>
    <property type="match status" value="1"/>
</dbReference>
<organism evidence="3 4">
    <name type="scientific">Bosea massiliensis</name>
    <dbReference type="NCBI Taxonomy" id="151419"/>
    <lineage>
        <taxon>Bacteria</taxon>
        <taxon>Pseudomonadati</taxon>
        <taxon>Pseudomonadota</taxon>
        <taxon>Alphaproteobacteria</taxon>
        <taxon>Hyphomicrobiales</taxon>
        <taxon>Boseaceae</taxon>
        <taxon>Bosea</taxon>
    </lineage>
</organism>
<keyword evidence="4" id="KW-1185">Reference proteome</keyword>
<evidence type="ECO:0000313" key="4">
    <source>
        <dbReference type="Proteomes" id="UP001596060"/>
    </source>
</evidence>
<dbReference type="RefSeq" id="WP_066725353.1">
    <property type="nucleotide sequence ID" value="NZ_JBHSLU010000063.1"/>
</dbReference>
<dbReference type="PANTHER" id="PTHR42928">
    <property type="entry name" value="TRICARBOXYLATE-BINDING PROTEIN"/>
    <property type="match status" value="1"/>
</dbReference>
<dbReference type="PANTHER" id="PTHR42928:SF5">
    <property type="entry name" value="BLR1237 PROTEIN"/>
    <property type="match status" value="1"/>
</dbReference>
<dbReference type="Pfam" id="PF03401">
    <property type="entry name" value="TctC"/>
    <property type="match status" value="1"/>
</dbReference>
<evidence type="ECO:0000256" key="1">
    <source>
        <dbReference type="ARBA" id="ARBA00006987"/>
    </source>
</evidence>
<dbReference type="SUPFAM" id="SSF53850">
    <property type="entry name" value="Periplasmic binding protein-like II"/>
    <property type="match status" value="1"/>
</dbReference>
<comment type="similarity">
    <text evidence="1">Belongs to the UPF0065 (bug) family.</text>
</comment>
<accession>A0ABW0P995</accession>
<evidence type="ECO:0000256" key="2">
    <source>
        <dbReference type="SAM" id="SignalP"/>
    </source>
</evidence>
<dbReference type="InterPro" id="IPR005064">
    <property type="entry name" value="BUG"/>
</dbReference>
<sequence length="322" mass="33496">MRTLLLGLMAAATLAIAPASAQSYPTRPVTMLVPFAAGGTTDVLARILAEEMGKALGQNIVVENVGGAGGRTGTERVTRGEPDGYTVLFGNMGPMAASRALFKDQRYDPRTDLAPIGLVADVPMVMAASKKSAVADLKSFVAKVKAEGDKVTFGTAGFGATSDLAPRLLLHLSGLKATIVPYKGAGPAIQDLIGGFVDGVIDQTATLLPLHASGTVTALAVTGDSRLPQAPDVPTFAEAGLPDFGMKVWNALAVHKDTNPAIVARLVAALDQSLSSDFVRTRFEGLAVPVPPASVRGPAHLDRLVKAEVERWEAVLKDVPKQ</sequence>
<gene>
    <name evidence="3" type="ORF">ACFPN9_19105</name>
</gene>
<evidence type="ECO:0000313" key="3">
    <source>
        <dbReference type="EMBL" id="MFC5507354.1"/>
    </source>
</evidence>
<feature type="chain" id="PRO_5045889084" evidence="2">
    <location>
        <begin position="22"/>
        <end position="322"/>
    </location>
</feature>
<dbReference type="InterPro" id="IPR042100">
    <property type="entry name" value="Bug_dom1"/>
</dbReference>
<dbReference type="Gene3D" id="3.40.190.150">
    <property type="entry name" value="Bordetella uptake gene, domain 1"/>
    <property type="match status" value="1"/>
</dbReference>
<dbReference type="Proteomes" id="UP001596060">
    <property type="component" value="Unassembled WGS sequence"/>
</dbReference>
<protein>
    <submittedName>
        <fullName evidence="3">Tripartite tricarboxylate transporter substrate-binding protein</fullName>
    </submittedName>
</protein>
<name>A0ABW0P995_9HYPH</name>
<dbReference type="EMBL" id="JBHSLU010000063">
    <property type="protein sequence ID" value="MFC5507354.1"/>
    <property type="molecule type" value="Genomic_DNA"/>
</dbReference>
<keyword evidence="2" id="KW-0732">Signal</keyword>